<feature type="chain" id="PRO_5028943768" evidence="2">
    <location>
        <begin position="23"/>
        <end position="501"/>
    </location>
</feature>
<protein>
    <submittedName>
        <fullName evidence="3">Uncharacterized protein</fullName>
    </submittedName>
</protein>
<name>A0A7C9HU97_9GAMM</name>
<comment type="caution">
    <text evidence="3">The sequence shown here is derived from an EMBL/GenBank/DDBJ whole genome shotgun (WGS) entry which is preliminary data.</text>
</comment>
<dbReference type="AlphaFoldDB" id="A0A7C9HU97"/>
<organism evidence="3 4">
    <name type="scientific">Noviluteimonas gilva</name>
    <dbReference type="NCBI Taxonomy" id="2682097"/>
    <lineage>
        <taxon>Bacteria</taxon>
        <taxon>Pseudomonadati</taxon>
        <taxon>Pseudomonadota</taxon>
        <taxon>Gammaproteobacteria</taxon>
        <taxon>Lysobacterales</taxon>
        <taxon>Lysobacteraceae</taxon>
        <taxon>Noviluteimonas</taxon>
    </lineage>
</organism>
<dbReference type="EMBL" id="WOXT01000004">
    <property type="protein sequence ID" value="MUV15213.1"/>
    <property type="molecule type" value="Genomic_DNA"/>
</dbReference>
<keyword evidence="2" id="KW-0732">Signal</keyword>
<reference evidence="3 4" key="1">
    <citation type="submission" date="2019-12" db="EMBL/GenBank/DDBJ databases">
        <authorList>
            <person name="Xu J."/>
        </authorList>
    </citation>
    <scope>NUCLEOTIDE SEQUENCE [LARGE SCALE GENOMIC DNA]</scope>
    <source>
        <strain evidence="3 4">HX-5-24</strain>
    </source>
</reference>
<dbReference type="PANTHER" id="PTHR45588:SF1">
    <property type="entry name" value="WW DOMAIN-CONTAINING PROTEIN"/>
    <property type="match status" value="1"/>
</dbReference>
<feature type="signal peptide" evidence="2">
    <location>
        <begin position="1"/>
        <end position="22"/>
    </location>
</feature>
<dbReference type="InterPro" id="IPR011990">
    <property type="entry name" value="TPR-like_helical_dom_sf"/>
</dbReference>
<dbReference type="RefSeq" id="WP_156642757.1">
    <property type="nucleotide sequence ID" value="NZ_WOXT01000004.1"/>
</dbReference>
<keyword evidence="1" id="KW-0802">TPR repeat</keyword>
<dbReference type="PANTHER" id="PTHR45588">
    <property type="entry name" value="TPR DOMAIN-CONTAINING PROTEIN"/>
    <property type="match status" value="1"/>
</dbReference>
<dbReference type="Proteomes" id="UP000479692">
    <property type="component" value="Unassembled WGS sequence"/>
</dbReference>
<sequence>MEQTLRIAALSFSCVFIGLAGAADPHAGHGGGTADFGVHCAPAVREDFDRALTLLHHMTYPQARAGFRAIAEKDPKCAMAHWGVAMTLFQPLWPTRPDLAERTLGWEEIGKARALGSTDARERGFIEAAAAFFENPESDDYWARIRRWADASAKLHAQFPKDHDATAFDALAILATTPQDRATRENADQAAALLQSVLREDPDHPGAMHYLVHADDVPGRERESPEVVHQYEKVAPDNPHALHMPTHVYTRQGDWDGVIRGNLRAADAALRYPAGDKGQYVWDEFPHAIEYLVYAYLQEGDVANAKKQRDRLLATQHLQPSFKTAFHLASVQARIPLETHDWAAAAKLQPRTPASVEWDNYAWPEAIAQFAHGLGAAKTGDKPSALAALTRLGELQRKMEAAGESLFERNIHVLRLELESAIAQANGHSKEAIEKLEAAAAIEASTPKHAVTPGPTIPAQEMLGDLYFELGQRANAHTAYERALAQYPRRRASQQGADKTG</sequence>
<keyword evidence="4" id="KW-1185">Reference proteome</keyword>
<evidence type="ECO:0000313" key="3">
    <source>
        <dbReference type="EMBL" id="MUV15213.1"/>
    </source>
</evidence>
<feature type="repeat" description="TPR" evidence="1">
    <location>
        <begin position="457"/>
        <end position="490"/>
    </location>
</feature>
<dbReference type="SUPFAM" id="SSF48452">
    <property type="entry name" value="TPR-like"/>
    <property type="match status" value="1"/>
</dbReference>
<evidence type="ECO:0000313" key="4">
    <source>
        <dbReference type="Proteomes" id="UP000479692"/>
    </source>
</evidence>
<evidence type="ECO:0000256" key="2">
    <source>
        <dbReference type="SAM" id="SignalP"/>
    </source>
</evidence>
<evidence type="ECO:0000256" key="1">
    <source>
        <dbReference type="PROSITE-ProRule" id="PRU00339"/>
    </source>
</evidence>
<proteinExistence type="predicted"/>
<dbReference type="PROSITE" id="PS50005">
    <property type="entry name" value="TPR"/>
    <property type="match status" value="1"/>
</dbReference>
<dbReference type="InterPro" id="IPR019734">
    <property type="entry name" value="TPR_rpt"/>
</dbReference>
<dbReference type="Gene3D" id="1.25.40.10">
    <property type="entry name" value="Tetratricopeptide repeat domain"/>
    <property type="match status" value="2"/>
</dbReference>
<accession>A0A7C9HU97</accession>
<gene>
    <name evidence="3" type="ORF">GN331_13490</name>
</gene>